<proteinExistence type="predicted"/>
<organism evidence="1 2">
    <name type="scientific">Colocasia esculenta</name>
    <name type="common">Wild taro</name>
    <name type="synonym">Arum esculentum</name>
    <dbReference type="NCBI Taxonomy" id="4460"/>
    <lineage>
        <taxon>Eukaryota</taxon>
        <taxon>Viridiplantae</taxon>
        <taxon>Streptophyta</taxon>
        <taxon>Embryophyta</taxon>
        <taxon>Tracheophyta</taxon>
        <taxon>Spermatophyta</taxon>
        <taxon>Magnoliopsida</taxon>
        <taxon>Liliopsida</taxon>
        <taxon>Araceae</taxon>
        <taxon>Aroideae</taxon>
        <taxon>Colocasieae</taxon>
        <taxon>Colocasia</taxon>
    </lineage>
</organism>
<reference evidence="1" key="1">
    <citation type="submission" date="2017-07" db="EMBL/GenBank/DDBJ databases">
        <title>Taro Niue Genome Assembly and Annotation.</title>
        <authorList>
            <person name="Atibalentja N."/>
            <person name="Keating K."/>
            <person name="Fields C.J."/>
        </authorList>
    </citation>
    <scope>NUCLEOTIDE SEQUENCE</scope>
    <source>
        <strain evidence="1">Niue_2</strain>
        <tissue evidence="1">Leaf</tissue>
    </source>
</reference>
<evidence type="ECO:0000313" key="2">
    <source>
        <dbReference type="Proteomes" id="UP000652761"/>
    </source>
</evidence>
<accession>A0A843U9V2</accession>
<keyword evidence="2" id="KW-1185">Reference proteome</keyword>
<dbReference type="OrthoDB" id="408631at2759"/>
<dbReference type="EMBL" id="NMUH01000497">
    <property type="protein sequence ID" value="MQL80251.1"/>
    <property type="molecule type" value="Genomic_DNA"/>
</dbReference>
<name>A0A843U9V2_COLES</name>
<evidence type="ECO:0000313" key="1">
    <source>
        <dbReference type="EMBL" id="MQL80251.1"/>
    </source>
</evidence>
<sequence>MLEEQAARMVVLLDREGFHFVELFDNSETDLLIADIKQFLSDSSPRHSHHLCHRLWFSSDFMNTDLG</sequence>
<protein>
    <submittedName>
        <fullName evidence="1">Uncharacterized protein</fullName>
    </submittedName>
</protein>
<gene>
    <name evidence="1" type="ORF">Taro_012697</name>
</gene>
<dbReference type="Proteomes" id="UP000652761">
    <property type="component" value="Unassembled WGS sequence"/>
</dbReference>
<dbReference type="AlphaFoldDB" id="A0A843U9V2"/>
<comment type="caution">
    <text evidence="1">The sequence shown here is derived from an EMBL/GenBank/DDBJ whole genome shotgun (WGS) entry which is preliminary data.</text>
</comment>